<keyword evidence="3" id="KW-1185">Reference proteome</keyword>
<feature type="transmembrane region" description="Helical" evidence="1">
    <location>
        <begin position="140"/>
        <end position="156"/>
    </location>
</feature>
<accession>A0A857IZG1</accession>
<feature type="transmembrane region" description="Helical" evidence="1">
    <location>
        <begin position="81"/>
        <end position="101"/>
    </location>
</feature>
<dbReference type="InterPro" id="IPR036938">
    <property type="entry name" value="PAP2/HPO_sf"/>
</dbReference>
<keyword evidence="1" id="KW-0472">Membrane</keyword>
<dbReference type="KEGG" id="xyk:GT347_02705"/>
<evidence type="ECO:0000313" key="3">
    <source>
        <dbReference type="Proteomes" id="UP000464787"/>
    </source>
</evidence>
<dbReference type="AlphaFoldDB" id="A0A857IZG1"/>
<gene>
    <name evidence="2" type="ORF">GT347_02705</name>
</gene>
<reference evidence="2 3" key="1">
    <citation type="submission" date="2020-01" db="EMBL/GenBank/DDBJ databases">
        <title>Genome sequencing of strain KACC 21265.</title>
        <authorList>
            <person name="Heo J."/>
            <person name="Kim S.-J."/>
            <person name="Kim J.-S."/>
            <person name="Hong S.-B."/>
            <person name="Kwon S.-W."/>
        </authorList>
    </citation>
    <scope>NUCLEOTIDE SEQUENCE [LARGE SCALE GENOMIC DNA]</scope>
    <source>
        <strain evidence="2 3">KACC 21265</strain>
    </source>
</reference>
<name>A0A857IZG1_9BURK</name>
<keyword evidence="1" id="KW-1133">Transmembrane helix</keyword>
<protein>
    <submittedName>
        <fullName evidence="2">Uncharacterized protein</fullName>
    </submittedName>
</protein>
<feature type="transmembrane region" description="Helical" evidence="1">
    <location>
        <begin position="20"/>
        <end position="40"/>
    </location>
</feature>
<feature type="transmembrane region" description="Helical" evidence="1">
    <location>
        <begin position="168"/>
        <end position="186"/>
    </location>
</feature>
<dbReference type="CDD" id="cd01610">
    <property type="entry name" value="PAP2_like"/>
    <property type="match status" value="1"/>
</dbReference>
<proteinExistence type="predicted"/>
<keyword evidence="1" id="KW-0812">Transmembrane</keyword>
<dbReference type="EMBL" id="CP047650">
    <property type="protein sequence ID" value="QHI96990.1"/>
    <property type="molecule type" value="Genomic_DNA"/>
</dbReference>
<dbReference type="Gene3D" id="1.20.144.10">
    <property type="entry name" value="Phosphatidic acid phosphatase type 2/haloperoxidase"/>
    <property type="match status" value="1"/>
</dbReference>
<dbReference type="RefSeq" id="WP_160550508.1">
    <property type="nucleotide sequence ID" value="NZ_CP047650.1"/>
</dbReference>
<feature type="transmembrane region" description="Helical" evidence="1">
    <location>
        <begin position="52"/>
        <end position="75"/>
    </location>
</feature>
<sequence length="218" mass="23048">MRLYALDGHHSWFSWSSLTWFGDTALLLPAAAALGLAFLLRPGARMLAFRWALAFGSVGFLVLATKIAFIGWGIGNAAADFTGLSGHSALSAVFWPVVGWIAARNHGVVLRRLAIGGGVAFALGIGLSRLVLHLHSPSEVVSGLLVGFSASAWLIGSSRQGVGPLRTVVSFAAVFVLGLILVRHGTPAPTTQLIEVTVVRLLGKTEPYTRDDLRAGRI</sequence>
<feature type="transmembrane region" description="Helical" evidence="1">
    <location>
        <begin position="113"/>
        <end position="134"/>
    </location>
</feature>
<evidence type="ECO:0000313" key="2">
    <source>
        <dbReference type="EMBL" id="QHI96990.1"/>
    </source>
</evidence>
<evidence type="ECO:0000256" key="1">
    <source>
        <dbReference type="SAM" id="Phobius"/>
    </source>
</evidence>
<dbReference type="SUPFAM" id="SSF48317">
    <property type="entry name" value="Acid phosphatase/Vanadium-dependent haloperoxidase"/>
    <property type="match status" value="1"/>
</dbReference>
<dbReference type="Proteomes" id="UP000464787">
    <property type="component" value="Chromosome"/>
</dbReference>
<organism evidence="2 3">
    <name type="scientific">Xylophilus rhododendri</name>
    <dbReference type="NCBI Taxonomy" id="2697032"/>
    <lineage>
        <taxon>Bacteria</taxon>
        <taxon>Pseudomonadati</taxon>
        <taxon>Pseudomonadota</taxon>
        <taxon>Betaproteobacteria</taxon>
        <taxon>Burkholderiales</taxon>
        <taxon>Xylophilus</taxon>
    </lineage>
</organism>